<comment type="caution">
    <text evidence="9">The sequence shown here is derived from an EMBL/GenBank/DDBJ whole genome shotgun (WGS) entry which is preliminary data.</text>
</comment>
<feature type="transmembrane region" description="Helical" evidence="8">
    <location>
        <begin position="310"/>
        <end position="329"/>
    </location>
</feature>
<evidence type="ECO:0000313" key="10">
    <source>
        <dbReference type="Proteomes" id="UP001319180"/>
    </source>
</evidence>
<feature type="transmembrane region" description="Helical" evidence="8">
    <location>
        <begin position="191"/>
        <end position="211"/>
    </location>
</feature>
<dbReference type="AlphaFoldDB" id="A0AAP2GEC1"/>
<keyword evidence="5 8" id="KW-0812">Transmembrane</keyword>
<evidence type="ECO:0000256" key="2">
    <source>
        <dbReference type="ARBA" id="ARBA00007935"/>
    </source>
</evidence>
<keyword evidence="7 8" id="KW-0472">Membrane</keyword>
<keyword evidence="6 8" id="KW-1133">Transmembrane helix</keyword>
<dbReference type="GO" id="GO:0022857">
    <property type="term" value="F:transmembrane transporter activity"/>
    <property type="evidence" value="ECO:0007669"/>
    <property type="project" value="InterPro"/>
</dbReference>
<keyword evidence="3" id="KW-0813">Transport</keyword>
<feature type="transmembrane region" description="Helical" evidence="8">
    <location>
        <begin position="281"/>
        <end position="303"/>
    </location>
</feature>
<organism evidence="9 10">
    <name type="scientific">Dawidia soli</name>
    <dbReference type="NCBI Taxonomy" id="2782352"/>
    <lineage>
        <taxon>Bacteria</taxon>
        <taxon>Pseudomonadati</taxon>
        <taxon>Bacteroidota</taxon>
        <taxon>Cytophagia</taxon>
        <taxon>Cytophagales</taxon>
        <taxon>Chryseotaleaceae</taxon>
        <taxon>Dawidia</taxon>
    </lineage>
</organism>
<comment type="similarity">
    <text evidence="2">Belongs to the binding-protein-dependent transport system permease family. FecCD subfamily.</text>
</comment>
<keyword evidence="4" id="KW-1003">Cell membrane</keyword>
<evidence type="ECO:0000256" key="4">
    <source>
        <dbReference type="ARBA" id="ARBA00022475"/>
    </source>
</evidence>
<evidence type="ECO:0000256" key="3">
    <source>
        <dbReference type="ARBA" id="ARBA00022448"/>
    </source>
</evidence>
<reference evidence="9 10" key="1">
    <citation type="submission" date="2021-05" db="EMBL/GenBank/DDBJ databases">
        <title>A Polyphasic approach of four new species of the genus Ohtaekwangia: Ohtaekwangia histidinii sp. nov., Ohtaekwangia cretensis sp. nov., Ohtaekwangia indiensis sp. nov., Ohtaekwangia reichenbachii sp. nov. from diverse environment.</title>
        <authorList>
            <person name="Octaviana S."/>
        </authorList>
    </citation>
    <scope>NUCLEOTIDE SEQUENCE [LARGE SCALE GENOMIC DNA]</scope>
    <source>
        <strain evidence="9 10">PWU37</strain>
    </source>
</reference>
<dbReference type="Gene3D" id="1.10.3470.10">
    <property type="entry name" value="ABC transporter involved in vitamin B12 uptake, BtuC"/>
    <property type="match status" value="1"/>
</dbReference>
<dbReference type="CDD" id="cd06550">
    <property type="entry name" value="TM_ABC_iron-siderophores_like"/>
    <property type="match status" value="1"/>
</dbReference>
<dbReference type="RefSeq" id="WP_254091434.1">
    <property type="nucleotide sequence ID" value="NZ_JAHESC010000023.1"/>
</dbReference>
<evidence type="ECO:0000313" key="9">
    <source>
        <dbReference type="EMBL" id="MBT1688207.1"/>
    </source>
</evidence>
<dbReference type="PANTHER" id="PTHR30472">
    <property type="entry name" value="FERRIC ENTEROBACTIN TRANSPORT SYSTEM PERMEASE PROTEIN"/>
    <property type="match status" value="1"/>
</dbReference>
<dbReference type="InterPro" id="IPR000522">
    <property type="entry name" value="ABC_transptr_permease_BtuC"/>
</dbReference>
<feature type="transmembrane region" description="Helical" evidence="8">
    <location>
        <begin position="56"/>
        <end position="74"/>
    </location>
</feature>
<evidence type="ECO:0000256" key="8">
    <source>
        <dbReference type="SAM" id="Phobius"/>
    </source>
</evidence>
<dbReference type="GO" id="GO:0033214">
    <property type="term" value="P:siderophore-iron import into cell"/>
    <property type="evidence" value="ECO:0007669"/>
    <property type="project" value="TreeGrafter"/>
</dbReference>
<dbReference type="EMBL" id="JAHESC010000023">
    <property type="protein sequence ID" value="MBT1688207.1"/>
    <property type="molecule type" value="Genomic_DNA"/>
</dbReference>
<dbReference type="GO" id="GO:0005886">
    <property type="term" value="C:plasma membrane"/>
    <property type="evidence" value="ECO:0007669"/>
    <property type="project" value="UniProtKB-SubCell"/>
</dbReference>
<sequence>MNRNRWLLLPLLLAFLFGLNLSLGSVRIPFGQILTVLTGGDATDPVWAGIVWNFRLTKALTCILAGSGLALAGLQMQTLFRNALAGPDMLGLSAGASLAVALIFMGQAAGIRLLYEPSPWTTALVASAGCFAVVIIMLAIAQRLRDNVSLLLVGMMISAAVSSVVGILQFVSKAEEMQIYIVWTFGSLGSLSWPEIAILTFALFAGTVLAIRSAKALNAWLLGQHYAQSLGVPIKRSRIIIIVSTCILTGSITAFCGPIGFVGLAVPHLVKLLVRTSDHKILIPASMAGGAALMLLCDVLAQLPGSTQVLPINAVTALIGAPVVIWIILRHPRMQP</sequence>
<feature type="transmembrane region" description="Helical" evidence="8">
    <location>
        <begin position="148"/>
        <end position="171"/>
    </location>
</feature>
<evidence type="ECO:0000256" key="5">
    <source>
        <dbReference type="ARBA" id="ARBA00022692"/>
    </source>
</evidence>
<evidence type="ECO:0000256" key="6">
    <source>
        <dbReference type="ARBA" id="ARBA00022989"/>
    </source>
</evidence>
<dbReference type="PANTHER" id="PTHR30472:SF41">
    <property type="entry name" value="TRANSPORT SYSTEM PERMEASE PROTEIN"/>
    <property type="match status" value="1"/>
</dbReference>
<evidence type="ECO:0000256" key="1">
    <source>
        <dbReference type="ARBA" id="ARBA00004651"/>
    </source>
</evidence>
<dbReference type="Proteomes" id="UP001319180">
    <property type="component" value="Unassembled WGS sequence"/>
</dbReference>
<feature type="transmembrane region" description="Helical" evidence="8">
    <location>
        <begin position="121"/>
        <end position="141"/>
    </location>
</feature>
<keyword evidence="10" id="KW-1185">Reference proteome</keyword>
<accession>A0AAP2GEC1</accession>
<dbReference type="SUPFAM" id="SSF81345">
    <property type="entry name" value="ABC transporter involved in vitamin B12 uptake, BtuC"/>
    <property type="match status" value="1"/>
</dbReference>
<comment type="subcellular location">
    <subcellularLocation>
        <location evidence="1">Cell membrane</location>
        <topology evidence="1">Multi-pass membrane protein</topology>
    </subcellularLocation>
</comment>
<proteinExistence type="inferred from homology"/>
<gene>
    <name evidence="9" type="ORF">KK078_16670</name>
</gene>
<name>A0AAP2GEC1_9BACT</name>
<feature type="transmembrane region" description="Helical" evidence="8">
    <location>
        <begin position="239"/>
        <end position="261"/>
    </location>
</feature>
<protein>
    <submittedName>
        <fullName evidence="9">Iron ABC transporter permease</fullName>
    </submittedName>
</protein>
<dbReference type="InterPro" id="IPR037294">
    <property type="entry name" value="ABC_BtuC-like"/>
</dbReference>
<evidence type="ECO:0000256" key="7">
    <source>
        <dbReference type="ARBA" id="ARBA00023136"/>
    </source>
</evidence>
<dbReference type="Pfam" id="PF01032">
    <property type="entry name" value="FecCD"/>
    <property type="match status" value="1"/>
</dbReference>